<gene>
    <name evidence="3" type="ORF">Ga0123461_0488</name>
</gene>
<evidence type="ECO:0000259" key="2">
    <source>
        <dbReference type="SMART" id="SM00460"/>
    </source>
</evidence>
<feature type="domain" description="Transglutaminase-like" evidence="2">
    <location>
        <begin position="398"/>
        <end position="468"/>
    </location>
</feature>
<dbReference type="PANTHER" id="PTHR42736">
    <property type="entry name" value="PROTEIN-GLUTAMINE GAMMA-GLUTAMYLTRANSFERASE"/>
    <property type="match status" value="1"/>
</dbReference>
<keyword evidence="3" id="KW-0378">Hydrolase</keyword>
<dbReference type="PANTHER" id="PTHR42736:SF1">
    <property type="entry name" value="PROTEIN-GLUTAMINE GAMMA-GLUTAMYLTRANSFERASE"/>
    <property type="match status" value="1"/>
</dbReference>
<dbReference type="EMBL" id="CP018799">
    <property type="protein sequence ID" value="ATX78925.1"/>
    <property type="molecule type" value="Genomic_DNA"/>
</dbReference>
<keyword evidence="1" id="KW-1133">Transmembrane helix</keyword>
<feature type="transmembrane region" description="Helical" evidence="1">
    <location>
        <begin position="56"/>
        <end position="86"/>
    </location>
</feature>
<evidence type="ECO:0000313" key="4">
    <source>
        <dbReference type="Proteomes" id="UP000231701"/>
    </source>
</evidence>
<dbReference type="GO" id="GO:0006508">
    <property type="term" value="P:proteolysis"/>
    <property type="evidence" value="ECO:0007669"/>
    <property type="project" value="UniProtKB-KW"/>
</dbReference>
<dbReference type="Pfam" id="PF11992">
    <property type="entry name" value="TgpA_N"/>
    <property type="match status" value="1"/>
</dbReference>
<dbReference type="SMART" id="SM00460">
    <property type="entry name" value="TGc"/>
    <property type="match status" value="1"/>
</dbReference>
<keyword evidence="1" id="KW-0812">Transmembrane</keyword>
<feature type="transmembrane region" description="Helical" evidence="1">
    <location>
        <begin position="98"/>
        <end position="117"/>
    </location>
</feature>
<dbReference type="InterPro" id="IPR038765">
    <property type="entry name" value="Papain-like_cys_pep_sf"/>
</dbReference>
<sequence length="632" mass="72225">MTLAVLMCGVAALALSDFVSPFYWLLSTVATLFRLWRGPSLQLSEMQASLVGWFGFVWVIFELFLGRALVVAFTDFLLILAFAIVVEAATPRNHLHRMLVGLFLLLAGAVLTDSVLYAVPLFAMMWFLWRAAACLYGMNLSGGDLPAMPLRHEVRWMFLMLVSTAVLFVALPRFEFHSLLKPAQPRMETSGFSDLVQLGDFARSLDARVAMRVEPLNLTAAEINNFRKWTQGRYWRGAVLSRFTGSGWQKVAAPRQFHLGAGEDLMFADGEAMAVALYREASDHSYIQIPQGILRIRDLPQGIQTDETATVQFTRAPSRRLRLLMDVAWANTPEAVQGPQRWELEQAHIPDALRNWVKPYAMNSADQVQVLASIAAELRGWTYDLNAPIDSESPISSFLKLQRGHCELYATTMALAARTLGIPSRVVNGYLGGDWNEVGDFLQIRHLHAHSWVEVWVNGRWQRMDATPATRSGLLNLRFPRFDQLWESAKLGWYRYVLEFQNSDRVNVIKALWQSIRVYGEWLLSALMATAVVMLLWRYGRVILRHFTRYDKTLWSVLDRWLSRRGVVRAQYQPLRDTAIPEGVSHEAWERFVCKWEAQSYGEESLWKKRDLKRHLRALLKTTDTISANVLR</sequence>
<dbReference type="InterPro" id="IPR002931">
    <property type="entry name" value="Transglutaminase-like"/>
</dbReference>
<dbReference type="InterPro" id="IPR052901">
    <property type="entry name" value="Bact_TGase-like"/>
</dbReference>
<accession>A0A2K8KVR0</accession>
<feature type="transmembrane region" description="Helical" evidence="1">
    <location>
        <begin position="522"/>
        <end position="540"/>
    </location>
</feature>
<feature type="transmembrane region" description="Helical" evidence="1">
    <location>
        <begin position="123"/>
        <end position="142"/>
    </location>
</feature>
<keyword evidence="4" id="KW-1185">Reference proteome</keyword>
<dbReference type="AlphaFoldDB" id="A0A2K8KVR0"/>
<dbReference type="Pfam" id="PF01841">
    <property type="entry name" value="Transglut_core"/>
    <property type="match status" value="1"/>
</dbReference>
<keyword evidence="3" id="KW-0645">Protease</keyword>
<dbReference type="Gene3D" id="3.10.620.30">
    <property type="match status" value="1"/>
</dbReference>
<dbReference type="Proteomes" id="UP000231701">
    <property type="component" value="Chromosome"/>
</dbReference>
<dbReference type="KEGG" id="maes:Ga0123461_0488"/>
<proteinExistence type="predicted"/>
<feature type="transmembrane region" description="Helical" evidence="1">
    <location>
        <begin position="154"/>
        <end position="174"/>
    </location>
</feature>
<name>A0A2K8KVR0_MARES</name>
<dbReference type="SUPFAM" id="SSF54001">
    <property type="entry name" value="Cysteine proteinases"/>
    <property type="match status" value="1"/>
</dbReference>
<evidence type="ECO:0000256" key="1">
    <source>
        <dbReference type="SAM" id="Phobius"/>
    </source>
</evidence>
<dbReference type="GO" id="GO:0008233">
    <property type="term" value="F:peptidase activity"/>
    <property type="evidence" value="ECO:0007669"/>
    <property type="project" value="UniProtKB-KW"/>
</dbReference>
<protein>
    <submittedName>
        <fullName evidence="3">Transglutaminase-like enzyme, putative cysteine protease</fullName>
    </submittedName>
</protein>
<reference evidence="3 4" key="1">
    <citation type="submission" date="2016-12" db="EMBL/GenBank/DDBJ databases">
        <title>Isolation and genomic insights into novel planktonic Zetaproteobacteria from stratified waters of the Chesapeake Bay.</title>
        <authorList>
            <person name="McAllister S.M."/>
            <person name="Kato S."/>
            <person name="Chan C.S."/>
            <person name="Chiu B.K."/>
            <person name="Field E.K."/>
        </authorList>
    </citation>
    <scope>NUCLEOTIDE SEQUENCE [LARGE SCALE GENOMIC DNA]</scope>
    <source>
        <strain evidence="3 4">CP-5</strain>
    </source>
</reference>
<keyword evidence="1" id="KW-0472">Membrane</keyword>
<evidence type="ECO:0000313" key="3">
    <source>
        <dbReference type="EMBL" id="ATX78925.1"/>
    </source>
</evidence>
<dbReference type="InterPro" id="IPR021878">
    <property type="entry name" value="TgpA_N"/>
</dbReference>
<organism evidence="3 4">
    <name type="scientific">Mariprofundus aestuarium</name>
    <dbReference type="NCBI Taxonomy" id="1921086"/>
    <lineage>
        <taxon>Bacteria</taxon>
        <taxon>Pseudomonadati</taxon>
        <taxon>Pseudomonadota</taxon>
        <taxon>Candidatius Mariprofundia</taxon>
        <taxon>Mariprofundales</taxon>
        <taxon>Mariprofundaceae</taxon>
        <taxon>Mariprofundus</taxon>
    </lineage>
</organism>